<organism evidence="1">
    <name type="scientific">marine sediment metagenome</name>
    <dbReference type="NCBI Taxonomy" id="412755"/>
    <lineage>
        <taxon>unclassified sequences</taxon>
        <taxon>metagenomes</taxon>
        <taxon>ecological metagenomes</taxon>
    </lineage>
</organism>
<dbReference type="PANTHER" id="PTHR30508">
    <property type="entry name" value="FES CLUSTER ASSEMBLY PROTEIN SUF"/>
    <property type="match status" value="1"/>
</dbReference>
<gene>
    <name evidence="1" type="ORF">S06H3_40358</name>
</gene>
<dbReference type="EMBL" id="BARV01024767">
    <property type="protein sequence ID" value="GAI36861.1"/>
    <property type="molecule type" value="Genomic_DNA"/>
</dbReference>
<dbReference type="SUPFAM" id="SSF101960">
    <property type="entry name" value="Stabilizer of iron transporter SufD"/>
    <property type="match status" value="1"/>
</dbReference>
<feature type="non-terminal residue" evidence="1">
    <location>
        <position position="1"/>
    </location>
</feature>
<name>X1P345_9ZZZZ</name>
<accession>X1P345</accession>
<sequence>KVIQDYKYMLDAYVEAGGSPEAFKNSKVAHLVVHQNKVIGEHLVEGLDLKPRETASGIDIHLVVRKGTIIKYPVHLCFGVLPKEGIQEINIRARVEDDSGVKLLAHCVFPNAVKVVHKMNADIEVGNNSYYEYNEVHFHGFEGGVEVIPKAKIRVGNNSRLVTNFSLLKGRVGYFDLDYDSEILDNSSLEMTVKIYGYSDDRIKIKEAGRLIGKSSRGLIKSRVVVKDNAQSEIINEKILNPPQTIPAISKPLPRELDLHLLIFLK</sequence>
<feature type="non-terminal residue" evidence="1">
    <location>
        <position position="266"/>
    </location>
</feature>
<dbReference type="InterPro" id="IPR055346">
    <property type="entry name" value="Fe-S_cluster_assembly_SufBD"/>
</dbReference>
<reference evidence="1" key="1">
    <citation type="journal article" date="2014" name="Front. Microbiol.">
        <title>High frequency of phylogenetically diverse reductive dehalogenase-homologous genes in deep subseafloor sedimentary metagenomes.</title>
        <authorList>
            <person name="Kawai M."/>
            <person name="Futagami T."/>
            <person name="Toyoda A."/>
            <person name="Takaki Y."/>
            <person name="Nishi S."/>
            <person name="Hori S."/>
            <person name="Arai W."/>
            <person name="Tsubouchi T."/>
            <person name="Morono Y."/>
            <person name="Uchiyama I."/>
            <person name="Ito T."/>
            <person name="Fujiyama A."/>
            <person name="Inagaki F."/>
            <person name="Takami H."/>
        </authorList>
    </citation>
    <scope>NUCLEOTIDE SEQUENCE</scope>
    <source>
        <strain evidence="1">Expedition CK06-06</strain>
    </source>
</reference>
<comment type="caution">
    <text evidence="1">The sequence shown here is derived from an EMBL/GenBank/DDBJ whole genome shotgun (WGS) entry which is preliminary data.</text>
</comment>
<dbReference type="InterPro" id="IPR037284">
    <property type="entry name" value="SUF_FeS_clus_asmbl_SufBD_sf"/>
</dbReference>
<proteinExistence type="predicted"/>
<dbReference type="AlphaFoldDB" id="X1P345"/>
<evidence type="ECO:0000313" key="1">
    <source>
        <dbReference type="EMBL" id="GAI36861.1"/>
    </source>
</evidence>
<dbReference type="PANTHER" id="PTHR30508:SF6">
    <property type="entry name" value="UPF0051 PROTEIN MJ0034"/>
    <property type="match status" value="1"/>
</dbReference>
<dbReference type="GO" id="GO:0016226">
    <property type="term" value="P:iron-sulfur cluster assembly"/>
    <property type="evidence" value="ECO:0007669"/>
    <property type="project" value="InterPro"/>
</dbReference>
<protein>
    <submittedName>
        <fullName evidence="1">Uncharacterized protein</fullName>
    </submittedName>
</protein>